<dbReference type="SMART" id="SM00320">
    <property type="entry name" value="WD40"/>
    <property type="match status" value="6"/>
</dbReference>
<organism evidence="4 5">
    <name type="scientific">Reticulomyxa filosa</name>
    <dbReference type="NCBI Taxonomy" id="46433"/>
    <lineage>
        <taxon>Eukaryota</taxon>
        <taxon>Sar</taxon>
        <taxon>Rhizaria</taxon>
        <taxon>Retaria</taxon>
        <taxon>Foraminifera</taxon>
        <taxon>Monothalamids</taxon>
        <taxon>Reticulomyxidae</taxon>
        <taxon>Reticulomyxa</taxon>
    </lineage>
</organism>
<dbReference type="InterPro" id="IPR020472">
    <property type="entry name" value="WD40_PAC1"/>
</dbReference>
<dbReference type="PANTHER" id="PTHR22847">
    <property type="entry name" value="WD40 REPEAT PROTEIN"/>
    <property type="match status" value="1"/>
</dbReference>
<dbReference type="GO" id="GO:1990234">
    <property type="term" value="C:transferase complex"/>
    <property type="evidence" value="ECO:0007669"/>
    <property type="project" value="UniProtKB-ARBA"/>
</dbReference>
<dbReference type="SUPFAM" id="SSF50978">
    <property type="entry name" value="WD40 repeat-like"/>
    <property type="match status" value="1"/>
</dbReference>
<keyword evidence="2" id="KW-0677">Repeat</keyword>
<feature type="repeat" description="WD" evidence="3">
    <location>
        <begin position="418"/>
        <end position="443"/>
    </location>
</feature>
<evidence type="ECO:0000313" key="4">
    <source>
        <dbReference type="EMBL" id="ETO31962.1"/>
    </source>
</evidence>
<dbReference type="PANTHER" id="PTHR22847:SF637">
    <property type="entry name" value="WD REPEAT DOMAIN 5B"/>
    <property type="match status" value="1"/>
</dbReference>
<dbReference type="InterPro" id="IPR019775">
    <property type="entry name" value="WD40_repeat_CS"/>
</dbReference>
<evidence type="ECO:0000313" key="5">
    <source>
        <dbReference type="Proteomes" id="UP000023152"/>
    </source>
</evidence>
<keyword evidence="5" id="KW-1185">Reference proteome</keyword>
<feature type="repeat" description="WD" evidence="3">
    <location>
        <begin position="145"/>
        <end position="188"/>
    </location>
</feature>
<dbReference type="InterPro" id="IPR015943">
    <property type="entry name" value="WD40/YVTN_repeat-like_dom_sf"/>
</dbReference>
<dbReference type="InterPro" id="IPR001680">
    <property type="entry name" value="WD40_rpt"/>
</dbReference>
<protein>
    <submittedName>
        <fullName evidence="4">WD repeat-containing protein</fullName>
    </submittedName>
</protein>
<evidence type="ECO:0000256" key="1">
    <source>
        <dbReference type="ARBA" id="ARBA00022574"/>
    </source>
</evidence>
<gene>
    <name evidence="4" type="ORF">RFI_05153</name>
</gene>
<sequence length="487" mass="55664">MTILCVVKICLIFEHNGNCVSWVPSNSLMSTDINNYDWHKEFVEMKQFIISQLNLDNKYILLRNIQNKDITIDNEQHLKQICEDILLNQDSLTIFQIAIEPITNRLKNEEDEQKQSNTQYIISSSWTTTYSFDTFRASSKLLKTLIGHTSEVTSIDYSIFDDSQFICSASSDKTVRVWDIDNNQQIQLFNEHLDYVNGIKFSLYHYYIHRRNVTCFSSSDSTIRFWDIKHNQQLQILNGHTKVVHGIALSPFNSGRYLCSGSDDKTIRLWDIETSKLLHVFNGHEDIIRCVDISSLQSNNNNNNNKSNNIGVIGGNGYTICSGSADKTIQIWDIETTKALIIFKGHDDYVLSVKYGSNELGNIGCSNTTLSGSFDKSVRLWDIRSGQQIQAFIGHTDVVWAVEYLPFVVDNKEVGETSSVICSGSWDNTIQFWDIRSNKNELYVIKANMKENQGITCLKFVPLKKKENDNGVNLFYGSTNGPIHRWG</sequence>
<keyword evidence="1 3" id="KW-0853">WD repeat</keyword>
<dbReference type="Gene3D" id="2.130.10.10">
    <property type="entry name" value="YVTN repeat-like/Quinoprotein amine dehydrogenase"/>
    <property type="match status" value="3"/>
</dbReference>
<feature type="repeat" description="WD" evidence="3">
    <location>
        <begin position="316"/>
        <end position="342"/>
    </location>
</feature>
<dbReference type="InterPro" id="IPR036322">
    <property type="entry name" value="WD40_repeat_dom_sf"/>
</dbReference>
<accession>X6P324</accession>
<dbReference type="EMBL" id="ASPP01004572">
    <property type="protein sequence ID" value="ETO31962.1"/>
    <property type="molecule type" value="Genomic_DNA"/>
</dbReference>
<name>X6P324_RETFI</name>
<dbReference type="PROSITE" id="PS00678">
    <property type="entry name" value="WD_REPEATS_1"/>
    <property type="match status" value="5"/>
</dbReference>
<feature type="repeat" description="WD" evidence="3">
    <location>
        <begin position="237"/>
        <end position="280"/>
    </location>
</feature>
<dbReference type="AlphaFoldDB" id="X6P324"/>
<evidence type="ECO:0000256" key="3">
    <source>
        <dbReference type="PROSITE-ProRule" id="PRU00221"/>
    </source>
</evidence>
<dbReference type="CDD" id="cd00200">
    <property type="entry name" value="WD40"/>
    <property type="match status" value="1"/>
</dbReference>
<dbReference type="PROSITE" id="PS50082">
    <property type="entry name" value="WD_REPEATS_2"/>
    <property type="match status" value="5"/>
</dbReference>
<feature type="repeat" description="WD" evidence="3">
    <location>
        <begin position="343"/>
        <end position="391"/>
    </location>
</feature>
<evidence type="ECO:0000256" key="2">
    <source>
        <dbReference type="ARBA" id="ARBA00022737"/>
    </source>
</evidence>
<proteinExistence type="predicted"/>
<comment type="caution">
    <text evidence="4">The sequence shown here is derived from an EMBL/GenBank/DDBJ whole genome shotgun (WGS) entry which is preliminary data.</text>
</comment>
<dbReference type="Pfam" id="PF00400">
    <property type="entry name" value="WD40"/>
    <property type="match status" value="6"/>
</dbReference>
<dbReference type="Proteomes" id="UP000023152">
    <property type="component" value="Unassembled WGS sequence"/>
</dbReference>
<reference evidence="4 5" key="1">
    <citation type="journal article" date="2013" name="Curr. Biol.">
        <title>The Genome of the Foraminiferan Reticulomyxa filosa.</title>
        <authorList>
            <person name="Glockner G."/>
            <person name="Hulsmann N."/>
            <person name="Schleicher M."/>
            <person name="Noegel A.A."/>
            <person name="Eichinger L."/>
            <person name="Gallinger C."/>
            <person name="Pawlowski J."/>
            <person name="Sierra R."/>
            <person name="Euteneuer U."/>
            <person name="Pillet L."/>
            <person name="Moustafa A."/>
            <person name="Platzer M."/>
            <person name="Groth M."/>
            <person name="Szafranski K."/>
            <person name="Schliwa M."/>
        </authorList>
    </citation>
    <scope>NUCLEOTIDE SEQUENCE [LARGE SCALE GENOMIC DNA]</scope>
</reference>
<dbReference type="PROSITE" id="PS50294">
    <property type="entry name" value="WD_REPEATS_REGION"/>
    <property type="match status" value="3"/>
</dbReference>
<dbReference type="PRINTS" id="PR00320">
    <property type="entry name" value="GPROTEINBRPT"/>
</dbReference>